<evidence type="ECO:0000313" key="2">
    <source>
        <dbReference type="EMBL" id="KAL2058323.1"/>
    </source>
</evidence>
<proteinExistence type="predicted"/>
<keyword evidence="1" id="KW-0812">Transmembrane</keyword>
<sequence length="169" mass="19304">MHSLVRLVSIVISYTLLVALVGRAVSLWARLLVSRLQRKTKPRPLIATSTAPPVEEITPLHDFQYENVEPIKYRPFETKRNVAMEASKNPSSRIGSGWIENTWIECGVEEALWTNTPKFVWEISNHAIQELYQEIILDLLQKRFPTIFRIDGNIFQNLVTGSGIAYALL</sequence>
<protein>
    <submittedName>
        <fullName evidence="2">Uncharacterized protein</fullName>
    </submittedName>
</protein>
<keyword evidence="1" id="KW-1133">Transmembrane helix</keyword>
<organism evidence="2 3">
    <name type="scientific">Lepraria finkii</name>
    <dbReference type="NCBI Taxonomy" id="1340010"/>
    <lineage>
        <taxon>Eukaryota</taxon>
        <taxon>Fungi</taxon>
        <taxon>Dikarya</taxon>
        <taxon>Ascomycota</taxon>
        <taxon>Pezizomycotina</taxon>
        <taxon>Lecanoromycetes</taxon>
        <taxon>OSLEUM clade</taxon>
        <taxon>Lecanoromycetidae</taxon>
        <taxon>Lecanorales</taxon>
        <taxon>Lecanorineae</taxon>
        <taxon>Stereocaulaceae</taxon>
        <taxon>Lepraria</taxon>
    </lineage>
</organism>
<name>A0ABR4BKV7_9LECA</name>
<gene>
    <name evidence="2" type="ORF">ABVK25_001049</name>
</gene>
<accession>A0ABR4BKV7</accession>
<evidence type="ECO:0000313" key="3">
    <source>
        <dbReference type="Proteomes" id="UP001590951"/>
    </source>
</evidence>
<feature type="transmembrane region" description="Helical" evidence="1">
    <location>
        <begin position="12"/>
        <end position="33"/>
    </location>
</feature>
<evidence type="ECO:0000256" key="1">
    <source>
        <dbReference type="SAM" id="Phobius"/>
    </source>
</evidence>
<keyword evidence="3" id="KW-1185">Reference proteome</keyword>
<reference evidence="2 3" key="1">
    <citation type="submission" date="2024-09" db="EMBL/GenBank/DDBJ databases">
        <title>Rethinking Asexuality: The Enigmatic Case of Functional Sexual Genes in Lepraria (Stereocaulaceae).</title>
        <authorList>
            <person name="Doellman M."/>
            <person name="Sun Y."/>
            <person name="Barcenas-Pena A."/>
            <person name="Lumbsch H.T."/>
            <person name="Grewe F."/>
        </authorList>
    </citation>
    <scope>NUCLEOTIDE SEQUENCE [LARGE SCALE GENOMIC DNA]</scope>
    <source>
        <strain evidence="2 3">Grewe 0041</strain>
    </source>
</reference>
<dbReference type="Proteomes" id="UP001590951">
    <property type="component" value="Unassembled WGS sequence"/>
</dbReference>
<keyword evidence="1" id="KW-0472">Membrane</keyword>
<dbReference type="EMBL" id="JBHFEH010000002">
    <property type="protein sequence ID" value="KAL2058323.1"/>
    <property type="molecule type" value="Genomic_DNA"/>
</dbReference>
<comment type="caution">
    <text evidence="2">The sequence shown here is derived from an EMBL/GenBank/DDBJ whole genome shotgun (WGS) entry which is preliminary data.</text>
</comment>